<evidence type="ECO:0000256" key="2">
    <source>
        <dbReference type="ARBA" id="ARBA00008945"/>
    </source>
</evidence>
<dbReference type="Pfam" id="PF00333">
    <property type="entry name" value="Ribosomal_S5"/>
    <property type="match status" value="1"/>
</dbReference>
<keyword evidence="13" id="KW-0732">Signal</keyword>
<dbReference type="GO" id="GO:0003735">
    <property type="term" value="F:structural constituent of ribosome"/>
    <property type="evidence" value="ECO:0007669"/>
    <property type="project" value="UniProtKB-UniRule"/>
</dbReference>
<evidence type="ECO:0000256" key="9">
    <source>
        <dbReference type="ARBA" id="ARBA00062683"/>
    </source>
</evidence>
<comment type="similarity">
    <text evidence="2 11">Belongs to the universal ribosomal protein uS5 family.</text>
</comment>
<evidence type="ECO:0000256" key="11">
    <source>
        <dbReference type="RuleBase" id="RU003823"/>
    </source>
</evidence>
<accession>A0AAE9F517</accession>
<dbReference type="SUPFAM" id="SSF54211">
    <property type="entry name" value="Ribosomal protein S5 domain 2-like"/>
    <property type="match status" value="1"/>
</dbReference>
<proteinExistence type="inferred from homology"/>
<keyword evidence="4" id="KW-0496">Mitochondrion</keyword>
<dbReference type="Gene3D" id="3.30.230.10">
    <property type="match status" value="1"/>
</dbReference>
<evidence type="ECO:0000313" key="15">
    <source>
        <dbReference type="EMBL" id="UMM34486.1"/>
    </source>
</evidence>
<evidence type="ECO:0000256" key="8">
    <source>
        <dbReference type="ARBA" id="ARBA00041606"/>
    </source>
</evidence>
<name>A0AAE9F517_CAEBR</name>
<feature type="signal peptide" evidence="13">
    <location>
        <begin position="1"/>
        <end position="23"/>
    </location>
</feature>
<dbReference type="AlphaFoldDB" id="A0AAE9F517"/>
<dbReference type="Pfam" id="PF08238">
    <property type="entry name" value="Sel1"/>
    <property type="match status" value="10"/>
</dbReference>
<keyword evidence="5 10" id="KW-0687">Ribonucleoprotein</keyword>
<dbReference type="PANTHER" id="PTHR11102">
    <property type="entry name" value="SEL-1-LIKE PROTEIN"/>
    <property type="match status" value="1"/>
</dbReference>
<reference evidence="15 16" key="1">
    <citation type="submission" date="2022-04" db="EMBL/GenBank/DDBJ databases">
        <title>Chromosome-level reference genomes for two strains of Caenorhabditis briggsae: an improved platform for comparative genomics.</title>
        <authorList>
            <person name="Stevens L."/>
            <person name="Andersen E."/>
        </authorList>
    </citation>
    <scope>NUCLEOTIDE SEQUENCE [LARGE SCALE GENOMIC DNA]</scope>
    <source>
        <strain evidence="15">VX34</strain>
        <tissue evidence="15">Whole-organism</tissue>
    </source>
</reference>
<evidence type="ECO:0000256" key="5">
    <source>
        <dbReference type="ARBA" id="ARBA00023274"/>
    </source>
</evidence>
<dbReference type="InterPro" id="IPR013810">
    <property type="entry name" value="Ribosomal_uS5_N"/>
</dbReference>
<dbReference type="SUPFAM" id="SSF54768">
    <property type="entry name" value="dsRNA-binding domain-like"/>
    <property type="match status" value="1"/>
</dbReference>
<feature type="region of interest" description="Disordered" evidence="12">
    <location>
        <begin position="1056"/>
        <end position="1075"/>
    </location>
</feature>
<dbReference type="InterPro" id="IPR020568">
    <property type="entry name" value="Ribosomal_Su5_D2-typ_SF"/>
</dbReference>
<comment type="similarity">
    <text evidence="6">Belongs to the sel-1 family.</text>
</comment>
<dbReference type="InterPro" id="IPR011990">
    <property type="entry name" value="TPR-like_helical_dom_sf"/>
</dbReference>
<feature type="domain" description="S5 DRBM" evidence="14">
    <location>
        <begin position="791"/>
        <end position="857"/>
    </location>
</feature>
<evidence type="ECO:0000256" key="3">
    <source>
        <dbReference type="ARBA" id="ARBA00022980"/>
    </source>
</evidence>
<evidence type="ECO:0000256" key="1">
    <source>
        <dbReference type="ARBA" id="ARBA00004173"/>
    </source>
</evidence>
<dbReference type="GO" id="GO:0005763">
    <property type="term" value="C:mitochondrial small ribosomal subunit"/>
    <property type="evidence" value="ECO:0007669"/>
    <property type="project" value="UniProtKB-ARBA"/>
</dbReference>
<dbReference type="InterPro" id="IPR050767">
    <property type="entry name" value="Sel1_AlgK"/>
</dbReference>
<dbReference type="InterPro" id="IPR048584">
    <property type="entry name" value="Ribosomal_uS5m_N"/>
</dbReference>
<keyword evidence="3 10" id="KW-0689">Ribosomal protein</keyword>
<evidence type="ECO:0000256" key="7">
    <source>
        <dbReference type="ARBA" id="ARBA00039335"/>
    </source>
</evidence>
<dbReference type="FunFam" id="3.30.160.20:FF:000022">
    <property type="entry name" value="28S ribosomal protein S5, mitochondrial"/>
    <property type="match status" value="1"/>
</dbReference>
<comment type="subcellular location">
    <subcellularLocation>
        <location evidence="1">Mitochondrion</location>
    </subcellularLocation>
</comment>
<dbReference type="EMBL" id="CP092624">
    <property type="protein sequence ID" value="UMM34486.1"/>
    <property type="molecule type" value="Genomic_DNA"/>
</dbReference>
<evidence type="ECO:0000256" key="12">
    <source>
        <dbReference type="SAM" id="MobiDB-lite"/>
    </source>
</evidence>
<dbReference type="Gene3D" id="1.25.40.10">
    <property type="entry name" value="Tetratricopeptide repeat domain"/>
    <property type="match status" value="3"/>
</dbReference>
<keyword evidence="16" id="KW-1185">Reference proteome</keyword>
<evidence type="ECO:0000313" key="16">
    <source>
        <dbReference type="Proteomes" id="UP000829354"/>
    </source>
</evidence>
<evidence type="ECO:0000259" key="14">
    <source>
        <dbReference type="PROSITE" id="PS50881"/>
    </source>
</evidence>
<dbReference type="PANTHER" id="PTHR11102:SF147">
    <property type="entry name" value="SEL1L ADAPTOR SUBUNIT OF ERAD E3 UBIQUITIN LIGASE"/>
    <property type="match status" value="1"/>
</dbReference>
<dbReference type="GO" id="GO:0005743">
    <property type="term" value="C:mitochondrial inner membrane"/>
    <property type="evidence" value="ECO:0007669"/>
    <property type="project" value="UniProtKB-ARBA"/>
</dbReference>
<gene>
    <name evidence="15" type="ORF">L5515_007544</name>
</gene>
<dbReference type="Pfam" id="PF03719">
    <property type="entry name" value="Ribosomal_S5_C"/>
    <property type="match status" value="1"/>
</dbReference>
<dbReference type="PROSITE" id="PS50881">
    <property type="entry name" value="S5_DSRBD"/>
    <property type="match status" value="1"/>
</dbReference>
<dbReference type="GO" id="GO:0006412">
    <property type="term" value="P:translation"/>
    <property type="evidence" value="ECO:0007669"/>
    <property type="project" value="InterPro"/>
</dbReference>
<dbReference type="Gene3D" id="3.30.160.20">
    <property type="match status" value="1"/>
</dbReference>
<dbReference type="Pfam" id="PF21251">
    <property type="entry name" value="Ribosomal_uS5m_N"/>
    <property type="match status" value="1"/>
</dbReference>
<dbReference type="GO" id="GO:0003723">
    <property type="term" value="F:RNA binding"/>
    <property type="evidence" value="ECO:0007669"/>
    <property type="project" value="InterPro"/>
</dbReference>
<evidence type="ECO:0000256" key="13">
    <source>
        <dbReference type="SAM" id="SignalP"/>
    </source>
</evidence>
<organism evidence="15 16">
    <name type="scientific">Caenorhabditis briggsae</name>
    <dbReference type="NCBI Taxonomy" id="6238"/>
    <lineage>
        <taxon>Eukaryota</taxon>
        <taxon>Metazoa</taxon>
        <taxon>Ecdysozoa</taxon>
        <taxon>Nematoda</taxon>
        <taxon>Chromadorea</taxon>
        <taxon>Rhabditida</taxon>
        <taxon>Rhabditina</taxon>
        <taxon>Rhabditomorpha</taxon>
        <taxon>Rhabditoidea</taxon>
        <taxon>Rhabditidae</taxon>
        <taxon>Peloderinae</taxon>
        <taxon>Caenorhabditis</taxon>
    </lineage>
</organism>
<dbReference type="SMART" id="SM00671">
    <property type="entry name" value="SEL1"/>
    <property type="match status" value="11"/>
</dbReference>
<dbReference type="InterPro" id="IPR005324">
    <property type="entry name" value="Ribosomal_uS5_C"/>
</dbReference>
<dbReference type="FunFam" id="3.30.230.10:FF:000002">
    <property type="entry name" value="30S ribosomal protein S5"/>
    <property type="match status" value="1"/>
</dbReference>
<evidence type="ECO:0000256" key="6">
    <source>
        <dbReference type="ARBA" id="ARBA00038101"/>
    </source>
</evidence>
<dbReference type="InterPro" id="IPR014721">
    <property type="entry name" value="Ribsml_uS5_D2-typ_fold_subgr"/>
</dbReference>
<dbReference type="PROSITE" id="PS00585">
    <property type="entry name" value="RIBOSOMAL_S5"/>
    <property type="match status" value="1"/>
</dbReference>
<dbReference type="InterPro" id="IPR018192">
    <property type="entry name" value="Ribosomal_uS5_N_CS"/>
</dbReference>
<sequence>MIKAYLPVLLLATFATCQKKTAALVSAEGEAPSIKMIKTQGSILTAIDISKADLDWDQISAQQEENKKAKELPTVTGDEYTPEKMDVPPSAEAEAEFQRGMSYIEKGKGHGREGRVAAHKLFEKAASMGHQEAKKAVAFAQMFGDYSRWSIPEAKATFEELEKNGSPDAQLALGFMHGAGIGVENSNQAKALVYYMFSALGGNPLAQMAMGFRYSLGVGVPQNCETALSYYQKVAKLVVDNMKLTTGQAIQRVRLTDETDPTIHMQPGTAPLESNLLEYYKMLADKGDTSAQLGLGQIYLAGGRGLNQNFELAVRYLTSAAESGSSDALTYLGKMYLDGTAFTPKDYQRAFEYLTKSADKSSPSAQAVLGAMYMTGKGVKKNYEKALKLLTLSADKKNADGQMYLADLNYISEGVPTTKGVHRDFKKAVKLYQLASQNGHILAYYNLAQMHAAGTGVPRSCAHAVDLYKSVAERGRWGERLMEAHSAYKDNRQDEAAMKYLFMAELGYEVAQTNLAFILDREEATSLFSGPKDNNLERAFLNWQRSANQEYAAARVKLGDYYYYGLGTEVDHSLAFSNYKTAVDRHGVAQAMFNLGYMHEVGEGITRDLYLAKRFYDQAIEHSQDAYMPAKLALTKLAIVFYLEELNKLPLTRGNTVNFFMRRSGPELWKTLTSVSKSGQKKGRRNTRQPVRPLSRFYRIGSSPMKVEFAGLNAPMRLNDESLMTIAEQTEDEIRDSMGGTKKILEEKDTGKKKRNREKLHPMERGFSGTQLVGQKLGAPPPVDGVNFDDFETYCLEVKRTSNMTNVFGRVHTMSALVVTGNGRGLAGYAVGKAPIHRTTTAIINGMGMASRKIFHVELHEGRTIYQDFYAECRNTRVFAQRRPRGFGLTCHPRLIKICEAIGIKDIYVKVEGSTKNYLALTHAFVTGLLNQETHQQLAERKGLHVVEMSPSRHFLPQIVASPISTELKTEETLEALDRLNLDDFYGEGRYPLRKPKALPFFSNLEGHLDARWRKHPFRNQESTMIRLIADNMVPRWTRDARAAWAEQRNERMTTGVEPMPLGIGLSHVVPKKDD</sequence>
<feature type="chain" id="PRO_5042083271" description="Small ribosomal subunit protein uS5m" evidence="13">
    <location>
        <begin position="24"/>
        <end position="1075"/>
    </location>
</feature>
<dbReference type="InterPro" id="IPR006597">
    <property type="entry name" value="Sel1-like"/>
</dbReference>
<evidence type="ECO:0000256" key="10">
    <source>
        <dbReference type="PROSITE-ProRule" id="PRU00268"/>
    </source>
</evidence>
<dbReference type="SUPFAM" id="SSF81901">
    <property type="entry name" value="HCP-like"/>
    <property type="match status" value="4"/>
</dbReference>
<evidence type="ECO:0000256" key="4">
    <source>
        <dbReference type="ARBA" id="ARBA00023128"/>
    </source>
</evidence>
<protein>
    <recommendedName>
        <fullName evidence="7">Small ribosomal subunit protein uS5m</fullName>
    </recommendedName>
    <alternativeName>
        <fullName evidence="8">28S ribosomal protein S5, mitochondrial</fullName>
    </alternativeName>
</protein>
<dbReference type="Proteomes" id="UP000829354">
    <property type="component" value="Chromosome V"/>
</dbReference>
<comment type="subunit">
    <text evidence="9">Component of the mitochondrial ribosome small subunit (28S) which comprises a 12S rRNA and about 30 distinct proteins.</text>
</comment>